<organism evidence="7 8">
    <name type="scientific">Paenirhodobacter huangdaonensis</name>
    <dbReference type="NCBI Taxonomy" id="2501515"/>
    <lineage>
        <taxon>Bacteria</taxon>
        <taxon>Pseudomonadati</taxon>
        <taxon>Pseudomonadota</taxon>
        <taxon>Alphaproteobacteria</taxon>
        <taxon>Rhodobacterales</taxon>
        <taxon>Rhodobacter group</taxon>
        <taxon>Paenirhodobacter</taxon>
    </lineage>
</organism>
<reference evidence="7" key="2">
    <citation type="submission" date="2019-01" db="EMBL/GenBank/DDBJ databases">
        <authorList>
            <person name="Li Y."/>
        </authorList>
    </citation>
    <scope>NUCLEOTIDE SEQUENCE [LARGE SCALE GENOMIC DNA]</scope>
    <source>
        <strain evidence="7">CGMCC 1.12963</strain>
    </source>
</reference>
<dbReference type="PANTHER" id="PTHR30086">
    <property type="entry name" value="ARGININE EXPORTER PROTEIN ARGO"/>
    <property type="match status" value="1"/>
</dbReference>
<dbReference type="EMBL" id="SAVA01000008">
    <property type="protein sequence ID" value="RWR50801.1"/>
    <property type="molecule type" value="Genomic_DNA"/>
</dbReference>
<dbReference type="AlphaFoldDB" id="A0A3S4MFW0"/>
<evidence type="ECO:0000256" key="2">
    <source>
        <dbReference type="ARBA" id="ARBA00022475"/>
    </source>
</evidence>
<gene>
    <name evidence="7" type="ORF">EOW66_14330</name>
</gene>
<keyword evidence="4 6" id="KW-1133">Transmembrane helix</keyword>
<evidence type="ECO:0000313" key="7">
    <source>
        <dbReference type="EMBL" id="RWR50801.1"/>
    </source>
</evidence>
<dbReference type="InterPro" id="IPR001123">
    <property type="entry name" value="LeuE-type"/>
</dbReference>
<keyword evidence="3 6" id="KW-0812">Transmembrane</keyword>
<comment type="caution">
    <text evidence="7">The sequence shown here is derived from an EMBL/GenBank/DDBJ whole genome shotgun (WGS) entry which is preliminary data.</text>
</comment>
<feature type="transmembrane region" description="Helical" evidence="6">
    <location>
        <begin position="6"/>
        <end position="28"/>
    </location>
</feature>
<evidence type="ECO:0000256" key="5">
    <source>
        <dbReference type="ARBA" id="ARBA00023136"/>
    </source>
</evidence>
<dbReference type="GO" id="GO:0005886">
    <property type="term" value="C:plasma membrane"/>
    <property type="evidence" value="ECO:0007669"/>
    <property type="project" value="UniProtKB-SubCell"/>
</dbReference>
<dbReference type="GO" id="GO:0015171">
    <property type="term" value="F:amino acid transmembrane transporter activity"/>
    <property type="evidence" value="ECO:0007669"/>
    <property type="project" value="TreeGrafter"/>
</dbReference>
<name>A0A3S4MFW0_9RHOB</name>
<comment type="subcellular location">
    <subcellularLocation>
        <location evidence="1">Cell membrane</location>
        <topology evidence="1">Multi-pass membrane protein</topology>
    </subcellularLocation>
</comment>
<keyword evidence="5 6" id="KW-0472">Membrane</keyword>
<dbReference type="Proteomes" id="UP000288071">
    <property type="component" value="Unassembled WGS sequence"/>
</dbReference>
<evidence type="ECO:0000256" key="1">
    <source>
        <dbReference type="ARBA" id="ARBA00004651"/>
    </source>
</evidence>
<feature type="transmembrane region" description="Helical" evidence="6">
    <location>
        <begin position="40"/>
        <end position="62"/>
    </location>
</feature>
<sequence>MTHSFLAALAGFRLGLGLIVAIGAQNAFVLRQGLRREHVFAVALFCALSDAVLIALGVAGFATVTARLPGLAEALRWGGVAFLSWYAIRAARAAWVGGAALDVGQGAAPSLAAVLATVAALTWANPHVWLDTVVLLGAVSAQFPGEGLAFGAGAATASVLFFFALAYGARLLAPLFARPAAWRFLDAGVALILASVAVRLALGAL</sequence>
<evidence type="ECO:0000313" key="8">
    <source>
        <dbReference type="Proteomes" id="UP000288071"/>
    </source>
</evidence>
<accession>A0A3S4MFW0</accession>
<dbReference type="Pfam" id="PF01810">
    <property type="entry name" value="LysE"/>
    <property type="match status" value="1"/>
</dbReference>
<evidence type="ECO:0000256" key="6">
    <source>
        <dbReference type="SAM" id="Phobius"/>
    </source>
</evidence>
<evidence type="ECO:0000256" key="4">
    <source>
        <dbReference type="ARBA" id="ARBA00022989"/>
    </source>
</evidence>
<dbReference type="RefSeq" id="WP_128156992.1">
    <property type="nucleotide sequence ID" value="NZ_JBHSOM010000004.1"/>
</dbReference>
<feature type="transmembrane region" description="Helical" evidence="6">
    <location>
        <begin position="148"/>
        <end position="169"/>
    </location>
</feature>
<proteinExistence type="predicted"/>
<feature type="transmembrane region" description="Helical" evidence="6">
    <location>
        <begin position="107"/>
        <end position="128"/>
    </location>
</feature>
<keyword evidence="8" id="KW-1185">Reference proteome</keyword>
<evidence type="ECO:0000256" key="3">
    <source>
        <dbReference type="ARBA" id="ARBA00022692"/>
    </source>
</evidence>
<reference evidence="7" key="1">
    <citation type="submission" date="2019-01" db="EMBL/GenBank/DDBJ databases">
        <title>Sinorhodobacter populi sp. nov. isolated from the symptomatic bark tissue of Populus euramericana canker.</title>
        <authorList>
            <person name="Xu G."/>
        </authorList>
    </citation>
    <scope>NUCLEOTIDE SEQUENCE [LARGE SCALE GENOMIC DNA]</scope>
    <source>
        <strain evidence="7">CGMCC 1.12963</strain>
    </source>
</reference>
<feature type="transmembrane region" description="Helical" evidence="6">
    <location>
        <begin position="74"/>
        <end position="95"/>
    </location>
</feature>
<dbReference type="PANTHER" id="PTHR30086:SF20">
    <property type="entry name" value="ARGININE EXPORTER PROTEIN ARGO-RELATED"/>
    <property type="match status" value="1"/>
</dbReference>
<protein>
    <submittedName>
        <fullName evidence="7">Amino acid transporter</fullName>
    </submittedName>
</protein>
<keyword evidence="2" id="KW-1003">Cell membrane</keyword>
<feature type="transmembrane region" description="Helical" evidence="6">
    <location>
        <begin position="181"/>
        <end position="202"/>
    </location>
</feature>